<feature type="region of interest" description="Disordered" evidence="1">
    <location>
        <begin position="1"/>
        <end position="27"/>
    </location>
</feature>
<gene>
    <name evidence="2" type="ORF">GCM10009675_08420</name>
</gene>
<name>A0ABN1V8Q2_9PSEU</name>
<sequence>MAAARTSHATIQGKETPNTLISANTKAEKPSEIGVKTSLIQVSIEERNSLSAARTWVSPDIGGELVETALGTGMT</sequence>
<evidence type="ECO:0008006" key="4">
    <source>
        <dbReference type="Google" id="ProtNLM"/>
    </source>
</evidence>
<reference evidence="2 3" key="1">
    <citation type="journal article" date="2019" name="Int. J. Syst. Evol. Microbiol.">
        <title>The Global Catalogue of Microorganisms (GCM) 10K type strain sequencing project: providing services to taxonomists for standard genome sequencing and annotation.</title>
        <authorList>
            <consortium name="The Broad Institute Genomics Platform"/>
            <consortium name="The Broad Institute Genome Sequencing Center for Infectious Disease"/>
            <person name="Wu L."/>
            <person name="Ma J."/>
        </authorList>
    </citation>
    <scope>NUCLEOTIDE SEQUENCE [LARGE SCALE GENOMIC DNA]</scope>
    <source>
        <strain evidence="2 3">JCM 13022</strain>
    </source>
</reference>
<organism evidence="2 3">
    <name type="scientific">Prauserella alba</name>
    <dbReference type="NCBI Taxonomy" id="176898"/>
    <lineage>
        <taxon>Bacteria</taxon>
        <taxon>Bacillati</taxon>
        <taxon>Actinomycetota</taxon>
        <taxon>Actinomycetes</taxon>
        <taxon>Pseudonocardiales</taxon>
        <taxon>Pseudonocardiaceae</taxon>
        <taxon>Prauserella</taxon>
    </lineage>
</organism>
<comment type="caution">
    <text evidence="2">The sequence shown here is derived from an EMBL/GenBank/DDBJ whole genome shotgun (WGS) entry which is preliminary data.</text>
</comment>
<keyword evidence="3" id="KW-1185">Reference proteome</keyword>
<feature type="compositionally biased region" description="Polar residues" evidence="1">
    <location>
        <begin position="7"/>
        <end position="25"/>
    </location>
</feature>
<evidence type="ECO:0000313" key="3">
    <source>
        <dbReference type="Proteomes" id="UP001500467"/>
    </source>
</evidence>
<protein>
    <recommendedName>
        <fullName evidence="4">FXSXX-COOH protein</fullName>
    </recommendedName>
</protein>
<evidence type="ECO:0000256" key="1">
    <source>
        <dbReference type="SAM" id="MobiDB-lite"/>
    </source>
</evidence>
<dbReference type="EMBL" id="BAAALM010000004">
    <property type="protein sequence ID" value="GAA1195758.1"/>
    <property type="molecule type" value="Genomic_DNA"/>
</dbReference>
<proteinExistence type="predicted"/>
<dbReference type="Proteomes" id="UP001500467">
    <property type="component" value="Unassembled WGS sequence"/>
</dbReference>
<accession>A0ABN1V8Q2</accession>
<evidence type="ECO:0000313" key="2">
    <source>
        <dbReference type="EMBL" id="GAA1195758.1"/>
    </source>
</evidence>